<keyword evidence="3" id="KW-1185">Reference proteome</keyword>
<organism evidence="2 3">
    <name type="scientific">Alkalicoccobacillus murimartini</name>
    <dbReference type="NCBI Taxonomy" id="171685"/>
    <lineage>
        <taxon>Bacteria</taxon>
        <taxon>Bacillati</taxon>
        <taxon>Bacillota</taxon>
        <taxon>Bacilli</taxon>
        <taxon>Bacillales</taxon>
        <taxon>Bacillaceae</taxon>
        <taxon>Alkalicoccobacillus</taxon>
    </lineage>
</organism>
<evidence type="ECO:0000259" key="1">
    <source>
        <dbReference type="Pfam" id="PF01636"/>
    </source>
</evidence>
<evidence type="ECO:0000313" key="3">
    <source>
        <dbReference type="Proteomes" id="UP001225034"/>
    </source>
</evidence>
<sequence>MGSKDIINTFGFNLNQDVESIYEYSPVYKVGHYIIKRTQSPLQKALNLMNYTTYLKEHHVPIVTPVNLHVENPQSIEGKSYVVYPFIAGSDYEPSLLSLKQSGELLGRIHSLSPKENEFNLPMYDVFDFNTEEVEEHIEKISSHSKKVDSTIDVAFLEGELKKYIHTQTLLQKSELPSLK</sequence>
<accession>A0ABT9YMJ1</accession>
<protein>
    <recommendedName>
        <fullName evidence="1">Aminoglycoside phosphotransferase domain-containing protein</fullName>
    </recommendedName>
</protein>
<dbReference type="EMBL" id="JAUSUA010000008">
    <property type="protein sequence ID" value="MDQ0209088.1"/>
    <property type="molecule type" value="Genomic_DNA"/>
</dbReference>
<name>A0ABT9YMJ1_9BACI</name>
<comment type="caution">
    <text evidence="2">The sequence shown here is derived from an EMBL/GenBank/DDBJ whole genome shotgun (WGS) entry which is preliminary data.</text>
</comment>
<dbReference type="InterPro" id="IPR002575">
    <property type="entry name" value="Aminoglycoside_PTrfase"/>
</dbReference>
<dbReference type="Proteomes" id="UP001225034">
    <property type="component" value="Unassembled WGS sequence"/>
</dbReference>
<dbReference type="SUPFAM" id="SSF56112">
    <property type="entry name" value="Protein kinase-like (PK-like)"/>
    <property type="match status" value="1"/>
</dbReference>
<reference evidence="2 3" key="1">
    <citation type="submission" date="2023-07" db="EMBL/GenBank/DDBJ databases">
        <title>Genomic Encyclopedia of Type Strains, Phase IV (KMG-IV): sequencing the most valuable type-strain genomes for metagenomic binning, comparative biology and taxonomic classification.</title>
        <authorList>
            <person name="Goeker M."/>
        </authorList>
    </citation>
    <scope>NUCLEOTIDE SEQUENCE [LARGE SCALE GENOMIC DNA]</scope>
    <source>
        <strain evidence="2 3">DSM 19154</strain>
    </source>
</reference>
<dbReference type="Pfam" id="PF01636">
    <property type="entry name" value="APH"/>
    <property type="match status" value="1"/>
</dbReference>
<feature type="domain" description="Aminoglycoside phosphotransferase" evidence="1">
    <location>
        <begin position="29"/>
        <end position="119"/>
    </location>
</feature>
<gene>
    <name evidence="2" type="ORF">J2S05_003923</name>
</gene>
<dbReference type="InterPro" id="IPR011009">
    <property type="entry name" value="Kinase-like_dom_sf"/>
</dbReference>
<dbReference type="RefSeq" id="WP_306985680.1">
    <property type="nucleotide sequence ID" value="NZ_JAUSUA010000008.1"/>
</dbReference>
<evidence type="ECO:0000313" key="2">
    <source>
        <dbReference type="EMBL" id="MDQ0209088.1"/>
    </source>
</evidence>
<proteinExistence type="predicted"/>